<dbReference type="SUPFAM" id="SSF53041">
    <property type="entry name" value="Resolvase-like"/>
    <property type="match status" value="1"/>
</dbReference>
<evidence type="ECO:0000256" key="2">
    <source>
        <dbReference type="ARBA" id="ARBA00023172"/>
    </source>
</evidence>
<evidence type="ECO:0000313" key="7">
    <source>
        <dbReference type="Proteomes" id="UP000481109"/>
    </source>
</evidence>
<dbReference type="RefSeq" id="WP_165333072.1">
    <property type="nucleotide sequence ID" value="NZ_JAAKZW010000070.1"/>
</dbReference>
<feature type="compositionally biased region" description="Low complexity" evidence="3">
    <location>
        <begin position="294"/>
        <end position="306"/>
    </location>
</feature>
<dbReference type="PROSITE" id="PS51737">
    <property type="entry name" value="RECOMBINASE_DNA_BIND"/>
    <property type="match status" value="1"/>
</dbReference>
<dbReference type="PANTHER" id="PTHR30461">
    <property type="entry name" value="DNA-INVERTASE FROM LAMBDOID PROPHAGE"/>
    <property type="match status" value="1"/>
</dbReference>
<dbReference type="Pfam" id="PF00239">
    <property type="entry name" value="Resolvase"/>
    <property type="match status" value="1"/>
</dbReference>
<proteinExistence type="predicted"/>
<dbReference type="GO" id="GO:0003677">
    <property type="term" value="F:DNA binding"/>
    <property type="evidence" value="ECO:0007669"/>
    <property type="project" value="UniProtKB-KW"/>
</dbReference>
<dbReference type="GO" id="GO:0000150">
    <property type="term" value="F:DNA strand exchange activity"/>
    <property type="evidence" value="ECO:0007669"/>
    <property type="project" value="InterPro"/>
</dbReference>
<name>A0A6G4XKA0_9ACTN</name>
<dbReference type="Pfam" id="PF07508">
    <property type="entry name" value="Recombinase"/>
    <property type="match status" value="1"/>
</dbReference>
<dbReference type="InterPro" id="IPR050639">
    <property type="entry name" value="SSR_resolvase"/>
</dbReference>
<organism evidence="6 7">
    <name type="scientific">Streptomyces mesophilus</name>
    <dbReference type="NCBI Taxonomy" id="1775132"/>
    <lineage>
        <taxon>Bacteria</taxon>
        <taxon>Bacillati</taxon>
        <taxon>Actinomycetota</taxon>
        <taxon>Actinomycetes</taxon>
        <taxon>Kitasatosporales</taxon>
        <taxon>Streptomycetaceae</taxon>
        <taxon>Streptomyces</taxon>
    </lineage>
</organism>
<evidence type="ECO:0000259" key="5">
    <source>
        <dbReference type="PROSITE" id="PS51737"/>
    </source>
</evidence>
<protein>
    <submittedName>
        <fullName evidence="6">Recombinase family protein</fullName>
    </submittedName>
</protein>
<accession>A0A6G4XKA0</accession>
<dbReference type="InterPro" id="IPR011109">
    <property type="entry name" value="DNA_bind_recombinase_dom"/>
</dbReference>
<gene>
    <name evidence="6" type="ORF">G6045_18395</name>
</gene>
<feature type="region of interest" description="Disordered" evidence="3">
    <location>
        <begin position="151"/>
        <end position="171"/>
    </location>
</feature>
<dbReference type="InterPro" id="IPR006119">
    <property type="entry name" value="Resolv_N"/>
</dbReference>
<dbReference type="InterPro" id="IPR038109">
    <property type="entry name" value="DNA_bind_recomb_sf"/>
</dbReference>
<dbReference type="InterPro" id="IPR036162">
    <property type="entry name" value="Resolvase-like_N_sf"/>
</dbReference>
<dbReference type="PANTHER" id="PTHR30461:SF2">
    <property type="entry name" value="SERINE RECOMBINASE PINE-RELATED"/>
    <property type="match status" value="1"/>
</dbReference>
<dbReference type="PROSITE" id="PS51736">
    <property type="entry name" value="RECOMBINASES_3"/>
    <property type="match status" value="1"/>
</dbReference>
<keyword evidence="1" id="KW-0238">DNA-binding</keyword>
<comment type="caution">
    <text evidence="6">The sequence shown here is derived from an EMBL/GenBank/DDBJ whole genome shotgun (WGS) entry which is preliminary data.</text>
</comment>
<dbReference type="CDD" id="cd03768">
    <property type="entry name" value="SR_ResInv"/>
    <property type="match status" value="1"/>
</dbReference>
<feature type="compositionally biased region" description="Basic and acidic residues" evidence="3">
    <location>
        <begin position="151"/>
        <end position="161"/>
    </location>
</feature>
<evidence type="ECO:0000256" key="1">
    <source>
        <dbReference type="ARBA" id="ARBA00023125"/>
    </source>
</evidence>
<dbReference type="Proteomes" id="UP000481109">
    <property type="component" value="Unassembled WGS sequence"/>
</dbReference>
<dbReference type="SMART" id="SM00857">
    <property type="entry name" value="Resolvase"/>
    <property type="match status" value="1"/>
</dbReference>
<feature type="region of interest" description="Disordered" evidence="3">
    <location>
        <begin position="290"/>
        <end position="313"/>
    </location>
</feature>
<evidence type="ECO:0000256" key="3">
    <source>
        <dbReference type="SAM" id="MobiDB-lite"/>
    </source>
</evidence>
<dbReference type="Gene3D" id="3.40.50.1390">
    <property type="entry name" value="Resolvase, N-terminal catalytic domain"/>
    <property type="match status" value="1"/>
</dbReference>
<keyword evidence="2" id="KW-0233">DNA recombination</keyword>
<evidence type="ECO:0000313" key="6">
    <source>
        <dbReference type="EMBL" id="NGO77612.1"/>
    </source>
</evidence>
<reference evidence="6 7" key="1">
    <citation type="submission" date="2020-02" db="EMBL/GenBank/DDBJ databases">
        <title>Whole-genome analyses of novel actinobacteria.</title>
        <authorList>
            <person name="Sahin N."/>
            <person name="Tokatli A."/>
        </authorList>
    </citation>
    <scope>NUCLEOTIDE SEQUENCE [LARGE SCALE GENOMIC DNA]</scope>
    <source>
        <strain evidence="6 7">YC504</strain>
    </source>
</reference>
<evidence type="ECO:0000259" key="4">
    <source>
        <dbReference type="PROSITE" id="PS51736"/>
    </source>
</evidence>
<feature type="domain" description="Resolvase/invertase-type recombinase catalytic" evidence="4">
    <location>
        <begin position="15"/>
        <end position="162"/>
    </location>
</feature>
<sequence>MSNPMRDPVAGRPVPALGYTRVSGRVQVSGHGLGIQEAKLRAWEAAAPHHTLLKVFSDRGVSGATTRRPALDALKEYARYTSAERIVVSSVDRLGRTVGPTLDWARRMQQIGVHVIALDEGIDTEDPQGWALFRQSVAAAEAEWRRICERTSSGRDQKAREGGWPAGPPPYGYKIDKLGPKESFLSINEDEARVILKAVELVVDHELTYQAAADELNRLGLLTRSGRPWTLLNLHHRLTSETLDGYATYRKPGTGAKATRVDADGVPVLGPTITIEVPALLTPERVAALRGTQGRRSNQPRRSNQQYPPSGRILSACGRRYTGGGRPTGRLYRCQGTTGSEPCTCTYLEADAVENAVREKLSTAFSATALQALTCHDSTTAQRDRAQHEAREQHLLDAIHHHEQLIEKSLPQYVASGLDPVIAEAALSGLKDEIDARQHELVEVRRQLEEQHPAGKTEEIFSALRTWIIPDVHDFKKQPGSRCRVRTWHEATGTPVPATVDKAQWPEVLGILRSRHGSRHFKQTRLDLRSALNAMLHRLRHGSIWSELGAWGDPEAIRQRQRTWFREGTWQALMAHLTSDGSGEAVFSFRTIPELHVICEPLAGLPVLLRDPPLEISPPTTLLRSGTPADARAFHAWVLRAARGLETSQSGLPPAM</sequence>
<dbReference type="AlphaFoldDB" id="A0A6G4XKA0"/>
<dbReference type="EMBL" id="JAAKZW010000070">
    <property type="protein sequence ID" value="NGO77612.1"/>
    <property type="molecule type" value="Genomic_DNA"/>
</dbReference>
<keyword evidence="7" id="KW-1185">Reference proteome</keyword>
<feature type="domain" description="Recombinase" evidence="5">
    <location>
        <begin position="170"/>
        <end position="303"/>
    </location>
</feature>
<dbReference type="Gene3D" id="3.90.1750.20">
    <property type="entry name" value="Putative Large Serine Recombinase, Chain B, Domain 2"/>
    <property type="match status" value="1"/>
</dbReference>